<dbReference type="PANTHER" id="PTHR24567">
    <property type="entry name" value="CRP FAMILY TRANSCRIPTIONAL REGULATORY PROTEIN"/>
    <property type="match status" value="1"/>
</dbReference>
<name>A0A1Y4LCQ6_9FIRM</name>
<feature type="domain" description="HTH crp-type" evidence="4">
    <location>
        <begin position="147"/>
        <end position="213"/>
    </location>
</feature>
<dbReference type="Gene3D" id="1.10.10.10">
    <property type="entry name" value="Winged helix-like DNA-binding domain superfamily/Winged helix DNA-binding domain"/>
    <property type="match status" value="1"/>
</dbReference>
<dbReference type="InterPro" id="IPR000595">
    <property type="entry name" value="cNMP-bd_dom"/>
</dbReference>
<gene>
    <name evidence="5" type="ORF">B5F17_00885</name>
</gene>
<dbReference type="SUPFAM" id="SSF46785">
    <property type="entry name" value="Winged helix' DNA-binding domain"/>
    <property type="match status" value="1"/>
</dbReference>
<proteinExistence type="predicted"/>
<keyword evidence="2" id="KW-0238">DNA-binding</keyword>
<dbReference type="Pfam" id="PF13545">
    <property type="entry name" value="HTH_Crp_2"/>
    <property type="match status" value="1"/>
</dbReference>
<dbReference type="AlphaFoldDB" id="A0A1Y4LCQ6"/>
<dbReference type="PROSITE" id="PS51063">
    <property type="entry name" value="HTH_CRP_2"/>
    <property type="match status" value="1"/>
</dbReference>
<keyword evidence="3" id="KW-0804">Transcription</keyword>
<accession>A0A1Y4LCQ6</accession>
<evidence type="ECO:0000256" key="3">
    <source>
        <dbReference type="ARBA" id="ARBA00023163"/>
    </source>
</evidence>
<dbReference type="GO" id="GO:0003700">
    <property type="term" value="F:DNA-binding transcription factor activity"/>
    <property type="evidence" value="ECO:0007669"/>
    <property type="project" value="TreeGrafter"/>
</dbReference>
<dbReference type="EMBL" id="NFKK01000001">
    <property type="protein sequence ID" value="OUP54487.1"/>
    <property type="molecule type" value="Genomic_DNA"/>
</dbReference>
<dbReference type="InterPro" id="IPR012318">
    <property type="entry name" value="HTH_CRP"/>
</dbReference>
<dbReference type="PANTHER" id="PTHR24567:SF26">
    <property type="entry name" value="REGULATORY PROTEIN YEIL"/>
    <property type="match status" value="1"/>
</dbReference>
<dbReference type="SMART" id="SM00419">
    <property type="entry name" value="HTH_CRP"/>
    <property type="match status" value="1"/>
</dbReference>
<protein>
    <submittedName>
        <fullName evidence="5">Crp/Fnr family transcriptional regulator</fullName>
    </submittedName>
</protein>
<comment type="caution">
    <text evidence="5">The sequence shown here is derived from an EMBL/GenBank/DDBJ whole genome shotgun (WGS) entry which is preliminary data.</text>
</comment>
<evidence type="ECO:0000256" key="1">
    <source>
        <dbReference type="ARBA" id="ARBA00023015"/>
    </source>
</evidence>
<dbReference type="CDD" id="cd00038">
    <property type="entry name" value="CAP_ED"/>
    <property type="match status" value="1"/>
</dbReference>
<organism evidence="5 6">
    <name type="scientific">Butyricicoccus pullicaecorum</name>
    <dbReference type="NCBI Taxonomy" id="501571"/>
    <lineage>
        <taxon>Bacteria</taxon>
        <taxon>Bacillati</taxon>
        <taxon>Bacillota</taxon>
        <taxon>Clostridia</taxon>
        <taxon>Eubacteriales</taxon>
        <taxon>Butyricicoccaceae</taxon>
        <taxon>Butyricicoccus</taxon>
    </lineage>
</organism>
<sequence>MDLTLLEKQSFWPHLSPEDQQRVREQALTAHFSAGQAVKMGSCNCIGPLFVVRGILRVYLLSQDGREATIYRLRQNDACMLSASCVLSAITFDVQIDAETDCDLIIIPTSLFSDLMSHNLYVENYVYRSSTERLSDLIQAVERMFFLTLRQRVAAFLIDESSSTGSDHVTLTQEQLAKAIGSAREAVSRILKQLSADGSIEVSRGGIRILNKSLLYAELQAADL</sequence>
<evidence type="ECO:0000256" key="2">
    <source>
        <dbReference type="ARBA" id="ARBA00023125"/>
    </source>
</evidence>
<dbReference type="InterPro" id="IPR036390">
    <property type="entry name" value="WH_DNA-bd_sf"/>
</dbReference>
<dbReference type="InterPro" id="IPR018490">
    <property type="entry name" value="cNMP-bd_dom_sf"/>
</dbReference>
<dbReference type="Gene3D" id="2.60.120.10">
    <property type="entry name" value="Jelly Rolls"/>
    <property type="match status" value="1"/>
</dbReference>
<dbReference type="GO" id="GO:0005829">
    <property type="term" value="C:cytosol"/>
    <property type="evidence" value="ECO:0007669"/>
    <property type="project" value="TreeGrafter"/>
</dbReference>
<dbReference type="InterPro" id="IPR036388">
    <property type="entry name" value="WH-like_DNA-bd_sf"/>
</dbReference>
<dbReference type="RefSeq" id="WP_087369902.1">
    <property type="nucleotide sequence ID" value="NZ_NFKK01000001.1"/>
</dbReference>
<dbReference type="GO" id="GO:0003677">
    <property type="term" value="F:DNA binding"/>
    <property type="evidence" value="ECO:0007669"/>
    <property type="project" value="UniProtKB-KW"/>
</dbReference>
<dbReference type="SUPFAM" id="SSF51206">
    <property type="entry name" value="cAMP-binding domain-like"/>
    <property type="match status" value="1"/>
</dbReference>
<evidence type="ECO:0000313" key="5">
    <source>
        <dbReference type="EMBL" id="OUP54487.1"/>
    </source>
</evidence>
<reference evidence="6" key="1">
    <citation type="submission" date="2017-04" db="EMBL/GenBank/DDBJ databases">
        <title>Function of individual gut microbiota members based on whole genome sequencing of pure cultures obtained from chicken caecum.</title>
        <authorList>
            <person name="Medvecky M."/>
            <person name="Cejkova D."/>
            <person name="Polansky O."/>
            <person name="Karasova D."/>
            <person name="Kubasova T."/>
            <person name="Cizek A."/>
            <person name="Rychlik I."/>
        </authorList>
    </citation>
    <scope>NUCLEOTIDE SEQUENCE [LARGE SCALE GENOMIC DNA]</scope>
    <source>
        <strain evidence="6">An180</strain>
    </source>
</reference>
<dbReference type="Proteomes" id="UP000195897">
    <property type="component" value="Unassembled WGS sequence"/>
</dbReference>
<dbReference type="InterPro" id="IPR014710">
    <property type="entry name" value="RmlC-like_jellyroll"/>
</dbReference>
<evidence type="ECO:0000313" key="6">
    <source>
        <dbReference type="Proteomes" id="UP000195897"/>
    </source>
</evidence>
<evidence type="ECO:0000259" key="4">
    <source>
        <dbReference type="PROSITE" id="PS51063"/>
    </source>
</evidence>
<keyword evidence="1" id="KW-0805">Transcription regulation</keyword>
<dbReference type="InterPro" id="IPR050397">
    <property type="entry name" value="Env_Response_Regulators"/>
</dbReference>